<sequence>MVCDRHIVRKCPDTGDPTHGNMPKHDRIVPCLYWPMGRVQAMGMLGRTVYVILYAPLPSPCFKSDTTPSTYCLC</sequence>
<proteinExistence type="predicted"/>
<dbReference type="HOGENOM" id="CLU_2688249_0_0_1"/>
<dbReference type="AlphaFoldDB" id="B0E114"/>
<protein>
    <submittedName>
        <fullName evidence="1">Predicted protein</fullName>
    </submittedName>
</protein>
<evidence type="ECO:0000313" key="2">
    <source>
        <dbReference type="Proteomes" id="UP000001194"/>
    </source>
</evidence>
<dbReference type="RefSeq" id="XP_001889851.1">
    <property type="nucleotide sequence ID" value="XM_001889816.1"/>
</dbReference>
<dbReference type="Proteomes" id="UP000001194">
    <property type="component" value="Unassembled WGS sequence"/>
</dbReference>
<dbReference type="EMBL" id="DS547163">
    <property type="protein sequence ID" value="EDQ99502.1"/>
    <property type="molecule type" value="Genomic_DNA"/>
</dbReference>
<evidence type="ECO:0000313" key="1">
    <source>
        <dbReference type="EMBL" id="EDQ99502.1"/>
    </source>
</evidence>
<dbReference type="GeneID" id="6085511"/>
<keyword evidence="2" id="KW-1185">Reference proteome</keyword>
<dbReference type="InParanoid" id="B0E114"/>
<reference evidence="1 2" key="1">
    <citation type="journal article" date="2008" name="Nature">
        <title>The genome of Laccaria bicolor provides insights into mycorrhizal symbiosis.</title>
        <authorList>
            <person name="Martin F."/>
            <person name="Aerts A."/>
            <person name="Ahren D."/>
            <person name="Brun A."/>
            <person name="Danchin E.G.J."/>
            <person name="Duchaussoy F."/>
            <person name="Gibon J."/>
            <person name="Kohler A."/>
            <person name="Lindquist E."/>
            <person name="Pereda V."/>
            <person name="Salamov A."/>
            <person name="Shapiro H.J."/>
            <person name="Wuyts J."/>
            <person name="Blaudez D."/>
            <person name="Buee M."/>
            <person name="Brokstein P."/>
            <person name="Canbaeck B."/>
            <person name="Cohen D."/>
            <person name="Courty P.E."/>
            <person name="Coutinho P.M."/>
            <person name="Delaruelle C."/>
            <person name="Detter J.C."/>
            <person name="Deveau A."/>
            <person name="DiFazio S."/>
            <person name="Duplessis S."/>
            <person name="Fraissinet-Tachet L."/>
            <person name="Lucic E."/>
            <person name="Frey-Klett P."/>
            <person name="Fourrey C."/>
            <person name="Feussner I."/>
            <person name="Gay G."/>
            <person name="Grimwood J."/>
            <person name="Hoegger P.J."/>
            <person name="Jain P."/>
            <person name="Kilaru S."/>
            <person name="Labbe J."/>
            <person name="Lin Y.C."/>
            <person name="Legue V."/>
            <person name="Le Tacon F."/>
            <person name="Marmeisse R."/>
            <person name="Melayah D."/>
            <person name="Montanini B."/>
            <person name="Muratet M."/>
            <person name="Nehls U."/>
            <person name="Niculita-Hirzel H."/>
            <person name="Oudot-Le Secq M.P."/>
            <person name="Peter M."/>
            <person name="Quesneville H."/>
            <person name="Rajashekar B."/>
            <person name="Reich M."/>
            <person name="Rouhier N."/>
            <person name="Schmutz J."/>
            <person name="Yin T."/>
            <person name="Chalot M."/>
            <person name="Henrissat B."/>
            <person name="Kuees U."/>
            <person name="Lucas S."/>
            <person name="Van de Peer Y."/>
            <person name="Podila G.K."/>
            <person name="Polle A."/>
            <person name="Pukkila P.J."/>
            <person name="Richardson P.M."/>
            <person name="Rouze P."/>
            <person name="Sanders I.R."/>
            <person name="Stajich J.E."/>
            <person name="Tunlid A."/>
            <person name="Tuskan G."/>
            <person name="Grigoriev I.V."/>
        </authorList>
    </citation>
    <scope>NUCLEOTIDE SEQUENCE [LARGE SCALE GENOMIC DNA]</scope>
    <source>
        <strain evidence="2">S238N-H82 / ATCC MYA-4686</strain>
    </source>
</reference>
<gene>
    <name evidence="1" type="ORF">LACBIDRAFT_316470</name>
</gene>
<organism evidence="2">
    <name type="scientific">Laccaria bicolor (strain S238N-H82 / ATCC MYA-4686)</name>
    <name type="common">Bicoloured deceiver</name>
    <name type="synonym">Laccaria laccata var. bicolor</name>
    <dbReference type="NCBI Taxonomy" id="486041"/>
    <lineage>
        <taxon>Eukaryota</taxon>
        <taxon>Fungi</taxon>
        <taxon>Dikarya</taxon>
        <taxon>Basidiomycota</taxon>
        <taxon>Agaricomycotina</taxon>
        <taxon>Agaricomycetes</taxon>
        <taxon>Agaricomycetidae</taxon>
        <taxon>Agaricales</taxon>
        <taxon>Agaricineae</taxon>
        <taxon>Hydnangiaceae</taxon>
        <taxon>Laccaria</taxon>
    </lineage>
</organism>
<accession>B0E114</accession>
<name>B0E114_LACBS</name>
<dbReference type="KEGG" id="lbc:LACBIDRAFT_316470"/>